<dbReference type="EMBL" id="BK014653">
    <property type="protein sequence ID" value="DAD66060.1"/>
    <property type="molecule type" value="Genomic_DNA"/>
</dbReference>
<proteinExistence type="predicted"/>
<evidence type="ECO:0000313" key="1">
    <source>
        <dbReference type="EMBL" id="DAD66060.1"/>
    </source>
</evidence>
<accession>A0A8S5L818</accession>
<organism evidence="1">
    <name type="scientific">Siphoviridae sp. ctDmQ3</name>
    <dbReference type="NCBI Taxonomy" id="2823570"/>
    <lineage>
        <taxon>Viruses</taxon>
        <taxon>Duplodnaviria</taxon>
        <taxon>Heunggongvirae</taxon>
        <taxon>Uroviricota</taxon>
        <taxon>Caudoviricetes</taxon>
    </lineage>
</organism>
<reference evidence="1" key="1">
    <citation type="journal article" date="2021" name="Proc. Natl. Acad. Sci. U.S.A.">
        <title>A Catalog of Tens of Thousands of Viruses from Human Metagenomes Reveals Hidden Associations with Chronic Diseases.</title>
        <authorList>
            <person name="Tisza M.J."/>
            <person name="Buck C.B."/>
        </authorList>
    </citation>
    <scope>NUCLEOTIDE SEQUENCE</scope>
    <source>
        <strain evidence="1">CtDmQ3</strain>
    </source>
</reference>
<name>A0A8S5L818_9CAUD</name>
<sequence>MFTGMGYDRFKVEKTWNSLEKLMKQFEIPFEKAMGCMIYALKYDCGIEIPLRNICGIDVSGIEKSMPIYQREATKCLCGALVSGLMYLLADKLEKELEK</sequence>
<protein>
    <submittedName>
        <fullName evidence="1">Uncharacterized protein</fullName>
    </submittedName>
</protein>